<dbReference type="AlphaFoldDB" id="A0A8H3DU10"/>
<accession>A0A8H3DU10</accession>
<dbReference type="EMBL" id="CAJNJQ010000149">
    <property type="protein sequence ID" value="CAE7059621.1"/>
    <property type="molecule type" value="Genomic_DNA"/>
</dbReference>
<proteinExistence type="predicted"/>
<dbReference type="Proteomes" id="UP000663827">
    <property type="component" value="Unassembled WGS sequence"/>
</dbReference>
<gene>
    <name evidence="1" type="ORF">RDB_LOCUS7019</name>
</gene>
<protein>
    <submittedName>
        <fullName evidence="1">Uncharacterized protein</fullName>
    </submittedName>
</protein>
<organism evidence="1 2">
    <name type="scientific">Rhizoctonia solani</name>
    <dbReference type="NCBI Taxonomy" id="456999"/>
    <lineage>
        <taxon>Eukaryota</taxon>
        <taxon>Fungi</taxon>
        <taxon>Dikarya</taxon>
        <taxon>Basidiomycota</taxon>
        <taxon>Agaricomycotina</taxon>
        <taxon>Agaricomycetes</taxon>
        <taxon>Cantharellales</taxon>
        <taxon>Ceratobasidiaceae</taxon>
        <taxon>Rhizoctonia</taxon>
    </lineage>
</organism>
<name>A0A8H3DU10_9AGAM</name>
<evidence type="ECO:0000313" key="2">
    <source>
        <dbReference type="Proteomes" id="UP000663827"/>
    </source>
</evidence>
<comment type="caution">
    <text evidence="1">The sequence shown here is derived from an EMBL/GenBank/DDBJ whole genome shotgun (WGS) entry which is preliminary data.</text>
</comment>
<sequence length="85" mass="9417">MSCYINVTPSVFEATPLAQPHTRSLASWLLTTITSVLESNHTESSLDEPDQFNNDFNLALSAPAMFHLLPRWLTSPKGAICIQDI</sequence>
<evidence type="ECO:0000313" key="1">
    <source>
        <dbReference type="EMBL" id="CAE7059621.1"/>
    </source>
</evidence>
<reference evidence="1" key="1">
    <citation type="submission" date="2021-01" db="EMBL/GenBank/DDBJ databases">
        <authorList>
            <person name="Kaushik A."/>
        </authorList>
    </citation>
    <scope>NUCLEOTIDE SEQUENCE</scope>
    <source>
        <strain evidence="1">AG5</strain>
    </source>
</reference>